<feature type="signal peptide" evidence="2">
    <location>
        <begin position="1"/>
        <end position="21"/>
    </location>
</feature>
<evidence type="ECO:0000313" key="4">
    <source>
        <dbReference type="EnsemblPlants" id="OGLUM03G41130.1"/>
    </source>
</evidence>
<keyword evidence="2" id="KW-0732">Signal</keyword>
<evidence type="ECO:0000259" key="3">
    <source>
        <dbReference type="Pfam" id="PF25279"/>
    </source>
</evidence>
<protein>
    <recommendedName>
        <fullName evidence="3">At2g24240-like C-terminal beta-propeller domain-containing protein</fullName>
    </recommendedName>
</protein>
<dbReference type="Gramene" id="OGLUM03G41130.1">
    <property type="protein sequence ID" value="OGLUM03G41130.1"/>
    <property type="gene ID" value="OGLUM03G41130"/>
</dbReference>
<dbReference type="EnsemblPlants" id="OGLUM03G41130.1">
    <property type="protein sequence ID" value="OGLUM03G41130.1"/>
    <property type="gene ID" value="OGLUM03G41130"/>
</dbReference>
<feature type="chain" id="PRO_5002352352" description="At2g24240-like C-terminal beta-propeller domain-containing protein" evidence="2">
    <location>
        <begin position="22"/>
        <end position="232"/>
    </location>
</feature>
<feature type="domain" description="At2g24240-like C-terminal beta-propeller" evidence="3">
    <location>
        <begin position="134"/>
        <end position="186"/>
    </location>
</feature>
<dbReference type="HOGENOM" id="CLU_1196476_0_0_1"/>
<dbReference type="eggNOG" id="KOG2714">
    <property type="taxonomic scope" value="Eukaryota"/>
</dbReference>
<reference evidence="4" key="2">
    <citation type="submission" date="2018-05" db="EMBL/GenBank/DDBJ databases">
        <title>OgluRS3 (Oryza glumaepatula Reference Sequence Version 3).</title>
        <authorList>
            <person name="Zhang J."/>
            <person name="Kudrna D."/>
            <person name="Lee S."/>
            <person name="Talag J."/>
            <person name="Welchert J."/>
            <person name="Wing R.A."/>
        </authorList>
    </citation>
    <scope>NUCLEOTIDE SEQUENCE [LARGE SCALE GENOMIC DNA]</scope>
</reference>
<dbReference type="Proteomes" id="UP000026961">
    <property type="component" value="Chromosome 3"/>
</dbReference>
<evidence type="ECO:0000256" key="1">
    <source>
        <dbReference type="SAM" id="MobiDB-lite"/>
    </source>
</evidence>
<dbReference type="InterPro" id="IPR057441">
    <property type="entry name" value="Beta_prop_At2g24240"/>
</dbReference>
<organism evidence="4">
    <name type="scientific">Oryza glumipatula</name>
    <dbReference type="NCBI Taxonomy" id="40148"/>
    <lineage>
        <taxon>Eukaryota</taxon>
        <taxon>Viridiplantae</taxon>
        <taxon>Streptophyta</taxon>
        <taxon>Embryophyta</taxon>
        <taxon>Tracheophyta</taxon>
        <taxon>Spermatophyta</taxon>
        <taxon>Magnoliopsida</taxon>
        <taxon>Liliopsida</taxon>
        <taxon>Poales</taxon>
        <taxon>Poaceae</taxon>
        <taxon>BOP clade</taxon>
        <taxon>Oryzoideae</taxon>
        <taxon>Oryzeae</taxon>
        <taxon>Oryzinae</taxon>
        <taxon>Oryza</taxon>
    </lineage>
</organism>
<dbReference type="AlphaFoldDB" id="A0A0D9ZFY2"/>
<evidence type="ECO:0000313" key="5">
    <source>
        <dbReference type="Proteomes" id="UP000026961"/>
    </source>
</evidence>
<feature type="region of interest" description="Disordered" evidence="1">
    <location>
        <begin position="201"/>
        <end position="232"/>
    </location>
</feature>
<dbReference type="STRING" id="40148.A0A0D9ZFY2"/>
<keyword evidence="5" id="KW-1185">Reference proteome</keyword>
<evidence type="ECO:0000256" key="2">
    <source>
        <dbReference type="SAM" id="SignalP"/>
    </source>
</evidence>
<sequence>MPTTLFLAFSFLFSSPVGCRAGTAEDSAVAAGRGAARLLPTTATWRSLPVARGAPRGGRCSRRSAAAAVAGAARPTRPTWGLHVLPHVADGVLCLEALYTAGGVRSGERRGRRDAAPDGGCCVAHGAAATCACTTAFSALTGDLRHRFRVAHDRHVSSFTPEALAFDNRCKVFASCKGRFNEYGIRPFHAHQLPVGVQPGGAGETKNMSRQEHHQHGRWQARIGRVSGNKDL</sequence>
<proteinExistence type="predicted"/>
<name>A0A0D9ZFY2_9ORYZ</name>
<accession>A0A0D9ZFY2</accession>
<dbReference type="Pfam" id="PF25279">
    <property type="entry name" value="Beta_prop_At2g24240"/>
    <property type="match status" value="1"/>
</dbReference>
<reference evidence="4" key="1">
    <citation type="submission" date="2015-04" db="UniProtKB">
        <authorList>
            <consortium name="EnsemblPlants"/>
        </authorList>
    </citation>
    <scope>IDENTIFICATION</scope>
</reference>